<dbReference type="PANTHER" id="PTHR12755:SF3">
    <property type="entry name" value="POLYNUCLEOTIDE 5'-HYDROXYL-KINASE NOL9"/>
    <property type="match status" value="1"/>
</dbReference>
<feature type="region of interest" description="Disordered" evidence="12">
    <location>
        <begin position="1"/>
        <end position="141"/>
    </location>
</feature>
<dbReference type="InterPro" id="IPR027417">
    <property type="entry name" value="P-loop_NTPase"/>
</dbReference>
<dbReference type="AlphaFoldDB" id="A0A095EC22"/>
<dbReference type="GO" id="GO:0005524">
    <property type="term" value="F:ATP binding"/>
    <property type="evidence" value="ECO:0007669"/>
    <property type="project" value="UniProtKB-KW"/>
</dbReference>
<keyword evidence="9 14" id="KW-0418">Kinase</keyword>
<proteinExistence type="inferred from homology"/>
<dbReference type="FunFam" id="3.40.50.300:FF:002899">
    <property type="entry name" value="Unplaced genomic scaffold supercont1.83, whole genome shotgun sequence"/>
    <property type="match status" value="1"/>
</dbReference>
<feature type="compositionally biased region" description="Low complexity" evidence="12">
    <location>
        <begin position="1"/>
        <end position="14"/>
    </location>
</feature>
<dbReference type="RefSeq" id="XP_062881001.1">
    <property type="nucleotide sequence ID" value="XM_063024931.1"/>
</dbReference>
<evidence type="ECO:0000256" key="5">
    <source>
        <dbReference type="ARBA" id="ARBA00019824"/>
    </source>
</evidence>
<dbReference type="KEGG" id="cdeu:CNBG_0871"/>
<evidence type="ECO:0000256" key="12">
    <source>
        <dbReference type="SAM" id="MobiDB-lite"/>
    </source>
</evidence>
<sequence length="759" mass="82616">MSALAARRAAAAAANPKPEQHASSIEEISVPGVLTPPSPKRRKTRQTSPKPPSKAGYSADVSSSRQFFQAADSLAEQRTGRFSPSAPNSDNGTSSSSVGDSDEDMAQEDVFEERDVIDGARDQRKASMTTNMSASGHSKRLDPVRMDITSQFNPKDNVNLCRITEGQLASAGMNDGHPGPGVIVSLAQNESLAIAGLFLLTPLQHALSIYSTVLSPSLSSFPVYAPTSHPLPVISPAFPQASGISSVLNNIDFPLSFQKDFDRTLLLIRENRCGIDGLRNGAVPGFSNIWLEDSGLWELRGVHPVVGSFPVPVYPYCTPPSWSRAISSLSSSDDDLQTPFVGLVKGPKRSGKSTFARSLINNLLRRFQKVAWLECDLGQGEFGCGAVVGLWILDKPVLGPPFTHPLLPSRSHYLGTYTPLTCPDEYLAAIRHLIEHYKYELQYTSEYSALHTSLDDKIATHMPLVINTQGWMKGLGEDLLNVIESMAQPTRVFSFESQPEELYSGQGWTSTPPWQAAQLPYDPAYPTTSPVEKESTQTYTLETAPISALQARYTPADLRVLSTITYFHASLHPTQSIPVTWDFSSPLVCKIPWEVELGTGKALEKVYLIGEGSEGVLEEDLPIALNGAIVALAEMLGGYEDQPIVYEQGRSPPPTDSINFLGLAVIRSLSSANSVDSGLKLQLLTPLPPSYLSRARILIKNGALELPLPGMTDWRRGGVNEEGMLGKGWEEVPFLDVGGPDIIGGERRRFRKNIMRKGM</sequence>
<keyword evidence="8" id="KW-0547">Nucleotide-binding</keyword>
<evidence type="ECO:0000256" key="4">
    <source>
        <dbReference type="ARBA" id="ARBA00018706"/>
    </source>
</evidence>
<evidence type="ECO:0000256" key="1">
    <source>
        <dbReference type="ARBA" id="ARBA00003798"/>
    </source>
</evidence>
<keyword evidence="10" id="KW-0067">ATP-binding</keyword>
<dbReference type="HOGENOM" id="CLU_010345_0_0_1"/>
<evidence type="ECO:0000256" key="6">
    <source>
        <dbReference type="ARBA" id="ARBA00022552"/>
    </source>
</evidence>
<evidence type="ECO:0000259" key="13">
    <source>
        <dbReference type="Pfam" id="PF16575"/>
    </source>
</evidence>
<dbReference type="VEuPathDB" id="FungiDB:CNBG_0871"/>
<comment type="similarity">
    <text evidence="3">Belongs to the Clp1 family. NOL9/GRC3 subfamily.</text>
</comment>
<evidence type="ECO:0000313" key="14">
    <source>
        <dbReference type="EMBL" id="KGB75033.1"/>
    </source>
</evidence>
<evidence type="ECO:0000256" key="9">
    <source>
        <dbReference type="ARBA" id="ARBA00022777"/>
    </source>
</evidence>
<dbReference type="EMBL" id="CP025760">
    <property type="protein sequence ID" value="KGB75033.1"/>
    <property type="molecule type" value="Genomic_DNA"/>
</dbReference>
<name>A0A095EC22_CRYD2</name>
<evidence type="ECO:0000256" key="10">
    <source>
        <dbReference type="ARBA" id="ARBA00022840"/>
    </source>
</evidence>
<evidence type="ECO:0000256" key="7">
    <source>
        <dbReference type="ARBA" id="ARBA00022679"/>
    </source>
</evidence>
<dbReference type="Proteomes" id="UP000029445">
    <property type="component" value="Chromosome 2"/>
</dbReference>
<dbReference type="Pfam" id="PF16575">
    <property type="entry name" value="CLP1_P"/>
    <property type="match status" value="1"/>
</dbReference>
<accession>A0A095EC22</accession>
<keyword evidence="11" id="KW-0539">Nucleus</keyword>
<dbReference type="STRING" id="294750.A0A095EC22"/>
<dbReference type="OMA" id="PEFAPMG"/>
<dbReference type="GO" id="GO:0051731">
    <property type="term" value="F:polynucleotide 5'-hydroxyl-kinase activity"/>
    <property type="evidence" value="ECO:0007669"/>
    <property type="project" value="InterPro"/>
</dbReference>
<dbReference type="GeneID" id="88177085"/>
<gene>
    <name evidence="14" type="ORF">CNBG_0871</name>
</gene>
<dbReference type="GO" id="GO:0000448">
    <property type="term" value="P:cleavage in ITS2 between 5.8S rRNA and LSU-rRNA of tricistronic rRNA transcript (SSU-rRNA, 5.8S rRNA, LSU-rRNA)"/>
    <property type="evidence" value="ECO:0007669"/>
    <property type="project" value="TreeGrafter"/>
</dbReference>
<feature type="compositionally biased region" description="Basic and acidic residues" evidence="12">
    <location>
        <begin position="113"/>
        <end position="125"/>
    </location>
</feature>
<dbReference type="InterPro" id="IPR032319">
    <property type="entry name" value="CLP1_P"/>
</dbReference>
<dbReference type="GO" id="GO:0005730">
    <property type="term" value="C:nucleolus"/>
    <property type="evidence" value="ECO:0007669"/>
    <property type="project" value="UniProtKB-SubCell"/>
</dbReference>
<organism evidence="14 15">
    <name type="scientific">Cryptococcus deuterogattii (strain R265)</name>
    <name type="common">Cryptococcus gattii VGII (strain R265)</name>
    <dbReference type="NCBI Taxonomy" id="294750"/>
    <lineage>
        <taxon>Eukaryota</taxon>
        <taxon>Fungi</taxon>
        <taxon>Dikarya</taxon>
        <taxon>Basidiomycota</taxon>
        <taxon>Agaricomycotina</taxon>
        <taxon>Tremellomycetes</taxon>
        <taxon>Tremellales</taxon>
        <taxon>Cryptococcaceae</taxon>
        <taxon>Cryptococcus</taxon>
        <taxon>Cryptococcus gattii species complex</taxon>
    </lineage>
</organism>
<dbReference type="OrthoDB" id="2405412at2759"/>
<dbReference type="InterPro" id="IPR045116">
    <property type="entry name" value="Clp1/Grc3"/>
</dbReference>
<dbReference type="PANTHER" id="PTHR12755">
    <property type="entry name" value="CLEAVAGE/POLYADENYLATION FACTOR IA SUBUNIT CLP1P"/>
    <property type="match status" value="1"/>
</dbReference>
<feature type="compositionally biased region" description="Polar residues" evidence="12">
    <location>
        <begin position="126"/>
        <end position="136"/>
    </location>
</feature>
<protein>
    <recommendedName>
        <fullName evidence="5">Polynucleotide 5'-hydroxyl-kinase GRC3</fullName>
    </recommendedName>
    <alternativeName>
        <fullName evidence="4">Polynucleotide 5'-hydroxyl-kinase grc3</fullName>
    </alternativeName>
</protein>
<reference evidence="14 15" key="1">
    <citation type="journal article" date="2011" name="MBio">
        <title>Genome variation in Cryptococcus gattii, an emerging pathogen of immunocompetent hosts.</title>
        <authorList>
            <person name="D'Souza C.A."/>
            <person name="Kronstad J.W."/>
            <person name="Taylor G."/>
            <person name="Warren R."/>
            <person name="Yuen M."/>
            <person name="Hu G."/>
            <person name="Jung W.H."/>
            <person name="Sham A."/>
            <person name="Kidd S.E."/>
            <person name="Tangen K."/>
            <person name="Lee N."/>
            <person name="Zeilmaker T."/>
            <person name="Sawkins J."/>
            <person name="McVicker G."/>
            <person name="Shah S."/>
            <person name="Gnerre S."/>
            <person name="Griggs A."/>
            <person name="Zeng Q."/>
            <person name="Bartlett K."/>
            <person name="Li W."/>
            <person name="Wang X."/>
            <person name="Heitman J."/>
            <person name="Stajich J.E."/>
            <person name="Fraser J.A."/>
            <person name="Meyer W."/>
            <person name="Carter D."/>
            <person name="Schein J."/>
            <person name="Krzywinski M."/>
            <person name="Kwon-Chung K.J."/>
            <person name="Varma A."/>
            <person name="Wang J."/>
            <person name="Brunham R."/>
            <person name="Fyfe M."/>
            <person name="Ouellette B.F."/>
            <person name="Siddiqui A."/>
            <person name="Marra M."/>
            <person name="Jones S."/>
            <person name="Holt R."/>
            <person name="Birren B.W."/>
            <person name="Galagan J.E."/>
            <person name="Cuomo C.A."/>
        </authorList>
    </citation>
    <scope>NUCLEOTIDE SEQUENCE [LARGE SCALE GENOMIC DNA]</scope>
    <source>
        <strain evidence="14 15">R265</strain>
    </source>
</reference>
<comment type="subcellular location">
    <subcellularLocation>
        <location evidence="2">Nucleus</location>
        <location evidence="2">Nucleolus</location>
    </subcellularLocation>
</comment>
<keyword evidence="7" id="KW-0808">Transferase</keyword>
<keyword evidence="15" id="KW-1185">Reference proteome</keyword>
<dbReference type="Gene3D" id="3.40.50.300">
    <property type="entry name" value="P-loop containing nucleotide triphosphate hydrolases"/>
    <property type="match status" value="1"/>
</dbReference>
<comment type="function">
    <text evidence="1">Polynucleotide 5'-kinase involved in rRNA processing.</text>
</comment>
<evidence type="ECO:0000256" key="11">
    <source>
        <dbReference type="ARBA" id="ARBA00023242"/>
    </source>
</evidence>
<evidence type="ECO:0000256" key="2">
    <source>
        <dbReference type="ARBA" id="ARBA00004604"/>
    </source>
</evidence>
<evidence type="ECO:0000313" key="15">
    <source>
        <dbReference type="Proteomes" id="UP000029445"/>
    </source>
</evidence>
<feature type="compositionally biased region" description="Polar residues" evidence="12">
    <location>
        <begin position="80"/>
        <end position="99"/>
    </location>
</feature>
<evidence type="ECO:0000256" key="8">
    <source>
        <dbReference type="ARBA" id="ARBA00022741"/>
    </source>
</evidence>
<evidence type="ECO:0000256" key="3">
    <source>
        <dbReference type="ARBA" id="ARBA00011003"/>
    </source>
</evidence>
<reference evidence="14 15" key="2">
    <citation type="journal article" date="2018" name="Proc. Natl. Acad. Sci.">
        <title>RNAi is a critical determinant of centromere evolution in closely related fungi.</title>
        <authorList>
            <person name="Yadav V."/>
            <person name="Sun S."/>
            <person name="Billmyre R.B."/>
            <person name="Thimmappa B.C."/>
            <person name="Shea T."/>
            <person name="Lintner R."/>
            <person name="Bakkeren G."/>
            <person name="Cuomo C.A."/>
            <person name="Heitman J."/>
            <person name="Sanyal K."/>
        </authorList>
    </citation>
    <scope>NUCLEOTIDE SEQUENCE [LARGE SCALE GENOMIC DNA]</scope>
    <source>
        <strain evidence="14 15">R265</strain>
    </source>
</reference>
<feature type="compositionally biased region" description="Acidic residues" evidence="12">
    <location>
        <begin position="100"/>
        <end position="112"/>
    </location>
</feature>
<feature type="domain" description="Clp1 P-loop" evidence="13">
    <location>
        <begin position="346"/>
        <end position="524"/>
    </location>
</feature>
<keyword evidence="6" id="KW-0698">rRNA processing</keyword>